<dbReference type="Proteomes" id="UP000593910">
    <property type="component" value="Chromosome"/>
</dbReference>
<dbReference type="InterPro" id="IPR029063">
    <property type="entry name" value="SAM-dependent_MTases_sf"/>
</dbReference>
<evidence type="ECO:0000313" key="3">
    <source>
        <dbReference type="EMBL" id="QOP41446.1"/>
    </source>
</evidence>
<dbReference type="Gene3D" id="3.40.50.150">
    <property type="entry name" value="Vaccinia Virus protein VP39"/>
    <property type="match status" value="1"/>
</dbReference>
<dbReference type="CDD" id="cd02440">
    <property type="entry name" value="AdoMet_MTases"/>
    <property type="match status" value="1"/>
</dbReference>
<feature type="domain" description="Tellurite resistance methyltransferase TehB-like" evidence="2">
    <location>
        <begin position="30"/>
        <end position="162"/>
    </location>
</feature>
<evidence type="ECO:0000259" key="2">
    <source>
        <dbReference type="Pfam" id="PF03848"/>
    </source>
</evidence>
<dbReference type="InterPro" id="IPR015985">
    <property type="entry name" value="TehB-like_dom"/>
</dbReference>
<keyword evidence="1 3" id="KW-0808">Transferase</keyword>
<dbReference type="RefSeq" id="WP_193112761.1">
    <property type="nucleotide sequence ID" value="NZ_CP041165.1"/>
</dbReference>
<sequence length="183" mass="21383">MIEDKERWNKRHVEKPMRHSVEPLLEKYMKEANVGKALDIACGIGRNTHFMHEQGFEVDAVDISDYALSQIKEDEKIKKIETDLDTYNLELENYDLIVNINFLSRRLHPQIKDALKPEGVLIYETFIIAHGDFKNPSNPEFLLRKNELLHAFIGLDIIYYEERDDINLRGENTRVASLVARKS</sequence>
<dbReference type="EMBL" id="CP041165">
    <property type="protein sequence ID" value="QOP41446.1"/>
    <property type="molecule type" value="Genomic_DNA"/>
</dbReference>
<dbReference type="Pfam" id="PF03848">
    <property type="entry name" value="TehB"/>
    <property type="match status" value="1"/>
</dbReference>
<gene>
    <name evidence="3" type="ORF">FJR03_06680</name>
</gene>
<dbReference type="KEGG" id="smax:FJR03_06680"/>
<keyword evidence="3" id="KW-0489">Methyltransferase</keyword>
<proteinExistence type="predicted"/>
<dbReference type="SUPFAM" id="SSF53335">
    <property type="entry name" value="S-adenosyl-L-methionine-dependent methyltransferases"/>
    <property type="match status" value="1"/>
</dbReference>
<protein>
    <submittedName>
        <fullName evidence="3">Methyltransferase domain-containing protein</fullName>
    </submittedName>
</protein>
<keyword evidence="4" id="KW-1185">Reference proteome</keyword>
<organism evidence="3 4">
    <name type="scientific">Sulfurimonas marina</name>
    <dbReference type="NCBI Taxonomy" id="2590551"/>
    <lineage>
        <taxon>Bacteria</taxon>
        <taxon>Pseudomonadati</taxon>
        <taxon>Campylobacterota</taxon>
        <taxon>Epsilonproteobacteria</taxon>
        <taxon>Campylobacterales</taxon>
        <taxon>Sulfurimonadaceae</taxon>
        <taxon>Sulfurimonas</taxon>
    </lineage>
</organism>
<evidence type="ECO:0000256" key="1">
    <source>
        <dbReference type="ARBA" id="ARBA00022679"/>
    </source>
</evidence>
<dbReference type="GO" id="GO:0032259">
    <property type="term" value="P:methylation"/>
    <property type="evidence" value="ECO:0007669"/>
    <property type="project" value="UniProtKB-KW"/>
</dbReference>
<dbReference type="PANTHER" id="PTHR43861">
    <property type="entry name" value="TRANS-ACONITATE 2-METHYLTRANSFERASE-RELATED"/>
    <property type="match status" value="1"/>
</dbReference>
<name>A0A7M1AVM8_9BACT</name>
<evidence type="ECO:0000313" key="4">
    <source>
        <dbReference type="Proteomes" id="UP000593910"/>
    </source>
</evidence>
<accession>A0A7M1AVM8</accession>
<dbReference type="GO" id="GO:0008168">
    <property type="term" value="F:methyltransferase activity"/>
    <property type="evidence" value="ECO:0007669"/>
    <property type="project" value="UniProtKB-KW"/>
</dbReference>
<dbReference type="PANTHER" id="PTHR43861:SF3">
    <property type="entry name" value="PUTATIVE (AFU_ORTHOLOGUE AFUA_2G14390)-RELATED"/>
    <property type="match status" value="1"/>
</dbReference>
<reference evidence="3 4" key="1">
    <citation type="submission" date="2019-06" db="EMBL/GenBank/DDBJ databases">
        <title>Sulfurimonas gotlandica sp. nov., a chemoautotrophic and psychrotolerant epsilonproteobacterium isolated from a pelagic redoxcline, and an emended description of the genus Sulfurimonas.</title>
        <authorList>
            <person name="Wang S."/>
            <person name="Jiang L."/>
            <person name="Shao Z."/>
        </authorList>
    </citation>
    <scope>NUCLEOTIDE SEQUENCE [LARGE SCALE GENOMIC DNA]</scope>
    <source>
        <strain evidence="3 4">B2</strain>
    </source>
</reference>
<dbReference type="AlphaFoldDB" id="A0A7M1AVM8"/>